<evidence type="ECO:0000256" key="2">
    <source>
        <dbReference type="ARBA" id="ARBA00022679"/>
    </source>
</evidence>
<evidence type="ECO:0000313" key="11">
    <source>
        <dbReference type="Proteomes" id="UP000280073"/>
    </source>
</evidence>
<protein>
    <recommendedName>
        <fullName evidence="5">Probable 2-(5''-triphosphoribosyl)-3'-dephosphocoenzyme-A synthase</fullName>
        <shortName evidence="5">2-(5''-triphosphoribosyl)-3'-dephospho-CoA synthase</shortName>
        <ecNumber evidence="5">2.4.2.52</ecNumber>
    </recommendedName>
</protein>
<evidence type="ECO:0000313" key="9">
    <source>
        <dbReference type="EMBL" id="RSR57053.1"/>
    </source>
</evidence>
<dbReference type="RefSeq" id="WP_000968303.1">
    <property type="nucleotide sequence ID" value="NZ_AP031576.1"/>
</dbReference>
<dbReference type="GO" id="GO:0005524">
    <property type="term" value="F:ATP binding"/>
    <property type="evidence" value="ECO:0007669"/>
    <property type="project" value="UniProtKB-KW"/>
</dbReference>
<keyword evidence="2 5" id="KW-0808">Transferase</keyword>
<reference evidence="9 11" key="3">
    <citation type="submission" date="2018-10" db="EMBL/GenBank/DDBJ databases">
        <title>GWAS and RNA-Seq identify cryptic mechanisms of antimicrobial resistance in Acinetobacter baumannii.</title>
        <authorList>
            <person name="Sahl J.W."/>
        </authorList>
    </citation>
    <scope>NUCLEOTIDE SEQUENCE [LARGE SCALE GENOMIC DNA]</scope>
    <source>
        <strain evidence="9 11">TG28175</strain>
    </source>
</reference>
<dbReference type="Proteomes" id="UP000032746">
    <property type="component" value="Chromosome"/>
</dbReference>
<dbReference type="NCBIfam" id="TIGR03132">
    <property type="entry name" value="malonate_mdcB"/>
    <property type="match status" value="1"/>
</dbReference>
<reference evidence="8 12" key="5">
    <citation type="submission" date="2019-11" db="EMBL/GenBank/DDBJ databases">
        <title>Multidrug-resistant Acinetobacter baumannii moving toward extensively drug-resistant over fifteen years in South of Brazil.</title>
        <authorList>
            <person name="Fedrigo N.H."/>
            <person name="Cerdeira L."/>
            <person name="Fuga B."/>
            <person name="Marini P.V.B."/>
            <person name="Shinohara D.R."/>
            <person name="Carrara-Marroni F.E."/>
            <person name="Lincopan N."/>
            <person name="Tognim M.C.B."/>
        </authorList>
    </citation>
    <scope>NUCLEOTIDE SEQUENCE [LARGE SCALE GENOMIC DNA]</scope>
    <source>
        <strain evidence="8 12">Ac576</strain>
    </source>
</reference>
<reference evidence="6 10" key="1">
    <citation type="journal article" date="2015" name="J. Bacteriol.">
        <title>Resources for Genetic and Genomic Analysis of Emerging Pathogen Acinetobacter baumannii.</title>
        <authorList>
            <person name="Gallagher L.A."/>
            <person name="Ramage E."/>
            <person name="Weiss E.J."/>
            <person name="Radey M."/>
            <person name="Hayden H.S."/>
            <person name="Held K.G."/>
            <person name="Huse H.K."/>
            <person name="Zurawski D.V."/>
            <person name="Brittnacher M.J."/>
            <person name="Manoil C."/>
        </authorList>
    </citation>
    <scope>NUCLEOTIDE SEQUENCE [LARGE SCALE GENOMIC DNA]</scope>
    <source>
        <strain evidence="6 10">AB5075-UW</strain>
    </source>
</reference>
<dbReference type="EC" id="2.4.2.52" evidence="5"/>
<dbReference type="Proteomes" id="UP000280073">
    <property type="component" value="Unassembled WGS sequence"/>
</dbReference>
<dbReference type="AlphaFoldDB" id="A0A0D5YJR5"/>
<dbReference type="OrthoDB" id="114886at2"/>
<dbReference type="PANTHER" id="PTHR30201">
    <property type="entry name" value="TRIPHOSPHORIBOSYL-DEPHOSPHO-COA SYNTHASE"/>
    <property type="match status" value="1"/>
</dbReference>
<evidence type="ECO:0000313" key="7">
    <source>
        <dbReference type="EMBL" id="MQR48996.1"/>
    </source>
</evidence>
<proteinExistence type="inferred from homology"/>
<dbReference type="GO" id="GO:0051191">
    <property type="term" value="P:prosthetic group biosynthetic process"/>
    <property type="evidence" value="ECO:0007669"/>
    <property type="project" value="TreeGrafter"/>
</dbReference>
<evidence type="ECO:0000256" key="5">
    <source>
        <dbReference type="HAMAP-Rule" id="MF_01883"/>
    </source>
</evidence>
<evidence type="ECO:0000256" key="4">
    <source>
        <dbReference type="ARBA" id="ARBA00022840"/>
    </source>
</evidence>
<dbReference type="EMBL" id="CP008706">
    <property type="protein sequence ID" value="AKA32128.1"/>
    <property type="molecule type" value="Genomic_DNA"/>
</dbReference>
<sequence length="294" mass="31935">MMAQVQYQTLSDSQLLADMAVEALIDEVNLTPKPALVDRRGSGAHNDLTLELMERSAKSLGPMFDAMAQAAKYHGKVCLGLREDIGEIGRQGEKTMMLATDGVNTHRGAIWALGLMVTAAALARSNQQYLSAVELCQLAGQIAQLEDRFIPEQALSHGQQVQKKLGILGAKEQAQQGFPTIVNFGLKQLYQSRSKPMKEEFARLDALLAMMTDLTDTCVLYRSGTSGLKRMQQGAQQVLDLGGSSSLEGRRALHLLEIDLLRMKASAGGAADLLAATLFIDRVEQSSVKNKKGF</sequence>
<dbReference type="Proteomes" id="UP000439424">
    <property type="component" value="Unassembled WGS sequence"/>
</dbReference>
<evidence type="ECO:0000313" key="13">
    <source>
        <dbReference type="Proteomes" id="UP000461234"/>
    </source>
</evidence>
<reference evidence="10" key="2">
    <citation type="submission" date="2015-03" db="EMBL/GenBank/DDBJ databases">
        <authorList>
            <person name="Gallagher L.A."/>
            <person name="Hayden H.S."/>
            <person name="Weiss E.J."/>
            <person name="Hager K.R."/>
            <person name="Ramage E."/>
            <person name="Radey M.R."/>
            <person name="Bydalek R."/>
            <person name="Manoil C."/>
            <person name="Miller S.I."/>
            <person name="Brittnacher M.J."/>
        </authorList>
    </citation>
    <scope>NUCLEOTIDE SEQUENCE [LARGE SCALE GENOMIC DNA]</scope>
    <source>
        <strain evidence="10">AB5075-UW</strain>
    </source>
</reference>
<evidence type="ECO:0000313" key="8">
    <source>
        <dbReference type="EMBL" id="MVM93330.1"/>
    </source>
</evidence>
<dbReference type="PANTHER" id="PTHR30201:SF2">
    <property type="entry name" value="2-(5''-TRIPHOSPHORIBOSYL)-3'-DEPHOSPHOCOENZYME-A SYNTHASE"/>
    <property type="match status" value="1"/>
</dbReference>
<gene>
    <name evidence="5 6" type="primary">mdcB</name>
    <name evidence="6" type="ORF">ABUW_2401</name>
    <name evidence="9" type="ORF">EA686_10830</name>
    <name evidence="7" type="ORF">F2P40_06595</name>
    <name evidence="8" type="ORF">GNY86_17495</name>
</gene>
<keyword evidence="7" id="KW-0328">Glycosyltransferase</keyword>
<comment type="function">
    <text evidence="5">Involved in the formation of 2-(5''-phosphoribosyl)-3'-dephosphocoenzyme-A, the prosthetic group of the acyl-carrier protein of the malonate decarboxylase.</text>
</comment>
<evidence type="ECO:0000256" key="3">
    <source>
        <dbReference type="ARBA" id="ARBA00022741"/>
    </source>
</evidence>
<dbReference type="InterPro" id="IPR002736">
    <property type="entry name" value="CitG"/>
</dbReference>
<evidence type="ECO:0000313" key="10">
    <source>
        <dbReference type="Proteomes" id="UP000032746"/>
    </source>
</evidence>
<dbReference type="PATRIC" id="fig|470.1314.peg.2711"/>
<evidence type="ECO:0000313" key="12">
    <source>
        <dbReference type="Proteomes" id="UP000439424"/>
    </source>
</evidence>
<accession>A0A0D5YJR5</accession>
<dbReference type="GO" id="GO:0016757">
    <property type="term" value="F:glycosyltransferase activity"/>
    <property type="evidence" value="ECO:0007669"/>
    <property type="project" value="UniProtKB-KW"/>
</dbReference>
<dbReference type="Gene3D" id="1.10.4200.10">
    <property type="entry name" value="Triphosphoribosyl-dephospho-CoA protein"/>
    <property type="match status" value="2"/>
</dbReference>
<dbReference type="EMBL" id="WIOC01000006">
    <property type="protein sequence ID" value="MQR48996.1"/>
    <property type="molecule type" value="Genomic_DNA"/>
</dbReference>
<comment type="similarity">
    <text evidence="5">Belongs to the CitG/MdcB family.</text>
</comment>
<dbReference type="NCBIfam" id="NF002315">
    <property type="entry name" value="PRK01237.1"/>
    <property type="match status" value="1"/>
</dbReference>
<dbReference type="EMBL" id="WPIP01000191">
    <property type="protein sequence ID" value="MVM93330.1"/>
    <property type="molecule type" value="Genomic_DNA"/>
</dbReference>
<keyword evidence="3 5" id="KW-0547">Nucleotide-binding</keyword>
<reference evidence="7 13" key="4">
    <citation type="submission" date="2019-10" db="EMBL/GenBank/DDBJ databases">
        <title>Genetic environment of the oxa23 gene and comparative analysis of carbapenem resistant Acinetobacter baumannii isolates belonging to global clone 1, lineage 2 recovered in a burns hospital outbreak in 2012-2013.</title>
        <authorList>
            <person name="Douraghi M."/>
            <person name="Aris P."/>
            <person name="Kenyon J."/>
            <person name="Hamidian M."/>
        </authorList>
    </citation>
    <scope>NUCLEOTIDE SEQUENCE [LARGE SCALE GENOMIC DNA]</scope>
    <source>
        <strain evidence="7 13">ABS103</strain>
    </source>
</reference>
<keyword evidence="4 5" id="KW-0067">ATP-binding</keyword>
<organism evidence="6 10">
    <name type="scientific">Acinetobacter baumannii</name>
    <dbReference type="NCBI Taxonomy" id="470"/>
    <lineage>
        <taxon>Bacteria</taxon>
        <taxon>Pseudomonadati</taxon>
        <taxon>Pseudomonadota</taxon>
        <taxon>Gammaproteobacteria</taxon>
        <taxon>Moraxellales</taxon>
        <taxon>Moraxellaceae</taxon>
        <taxon>Acinetobacter</taxon>
        <taxon>Acinetobacter calcoaceticus/baumannii complex</taxon>
    </lineage>
</organism>
<comment type="catalytic activity">
    <reaction evidence="1 5">
        <text>3'-dephospho-CoA + ATP = 2'-(5''-triphospho-alpha-D-ribosyl)-3'-dephospho-CoA + adenine</text>
        <dbReference type="Rhea" id="RHEA:15117"/>
        <dbReference type="ChEBI" id="CHEBI:16708"/>
        <dbReference type="ChEBI" id="CHEBI:30616"/>
        <dbReference type="ChEBI" id="CHEBI:57328"/>
        <dbReference type="ChEBI" id="CHEBI:61378"/>
        <dbReference type="EC" id="2.4.2.52"/>
    </reaction>
</comment>
<name>A0A0D5YJR5_ACIBA</name>
<evidence type="ECO:0000256" key="1">
    <source>
        <dbReference type="ARBA" id="ARBA00001210"/>
    </source>
</evidence>
<dbReference type="EMBL" id="RFDI01000514">
    <property type="protein sequence ID" value="RSR57053.1"/>
    <property type="molecule type" value="Genomic_DNA"/>
</dbReference>
<dbReference type="HAMAP" id="MF_01883">
    <property type="entry name" value="MdcB"/>
    <property type="match status" value="1"/>
</dbReference>
<evidence type="ECO:0000313" key="6">
    <source>
        <dbReference type="EMBL" id="AKA32128.1"/>
    </source>
</evidence>
<dbReference type="Proteomes" id="UP000461234">
    <property type="component" value="Unassembled WGS sequence"/>
</dbReference>
<dbReference type="GO" id="GO:0046917">
    <property type="term" value="F:triphosphoribosyl-dephospho-CoA synthase activity"/>
    <property type="evidence" value="ECO:0007669"/>
    <property type="project" value="UniProtKB-UniRule"/>
</dbReference>
<dbReference type="Pfam" id="PF01874">
    <property type="entry name" value="CitG"/>
    <property type="match status" value="1"/>
</dbReference>
<dbReference type="InterPro" id="IPR017555">
    <property type="entry name" value="TriPribosyl-deP-CoA_syn"/>
</dbReference>